<evidence type="ECO:0000256" key="1">
    <source>
        <dbReference type="ARBA" id="ARBA00022729"/>
    </source>
</evidence>
<keyword evidence="4" id="KW-0812">Transmembrane</keyword>
<gene>
    <name evidence="5" type="ORF">TSIB3V08_LOCUS11258</name>
</gene>
<evidence type="ECO:0000313" key="5">
    <source>
        <dbReference type="EMBL" id="CAD7267244.1"/>
    </source>
</evidence>
<dbReference type="EMBL" id="OC008730">
    <property type="protein sequence ID" value="CAD7267244.1"/>
    <property type="molecule type" value="Genomic_DNA"/>
</dbReference>
<feature type="region of interest" description="Disordered" evidence="3">
    <location>
        <begin position="1"/>
        <end position="29"/>
    </location>
</feature>
<evidence type="ECO:0008006" key="6">
    <source>
        <dbReference type="Google" id="ProtNLM"/>
    </source>
</evidence>
<dbReference type="AlphaFoldDB" id="A0A7R9B825"/>
<dbReference type="InterPro" id="IPR011893">
    <property type="entry name" value="Selenoprotein_Rdx-typ"/>
</dbReference>
<accession>A0A7R9B825</accession>
<dbReference type="GO" id="GO:0005789">
    <property type="term" value="C:endoplasmic reticulum membrane"/>
    <property type="evidence" value="ECO:0007669"/>
    <property type="project" value="TreeGrafter"/>
</dbReference>
<dbReference type="GO" id="GO:0045454">
    <property type="term" value="P:cell redox homeostasis"/>
    <property type="evidence" value="ECO:0007669"/>
    <property type="project" value="TreeGrafter"/>
</dbReference>
<sequence>MKEVNPHLRGGRVENHLGKTTPSSPDRDSNLDLLVLSSRSQHDKRVSQLRHRGGKVFEQYAEILQQKFPDISIHGDLYPPSDFMMLLAKFLGFGKMLLMICIIASINIFTYIGVQPMPSWYNWCISNKFYACMMIFFLCNALEGQLVSTGAFEIYFNGVPVWSKLDTGRIPQPQELFRILETQI</sequence>
<dbReference type="PANTHER" id="PTHR13544">
    <property type="entry name" value="SELENOPROTEIN T"/>
    <property type="match status" value="1"/>
</dbReference>
<evidence type="ECO:0000256" key="4">
    <source>
        <dbReference type="SAM" id="Phobius"/>
    </source>
</evidence>
<proteinExistence type="predicted"/>
<organism evidence="5">
    <name type="scientific">Timema shepardi</name>
    <name type="common">Walking stick</name>
    <dbReference type="NCBI Taxonomy" id="629360"/>
    <lineage>
        <taxon>Eukaryota</taxon>
        <taxon>Metazoa</taxon>
        <taxon>Ecdysozoa</taxon>
        <taxon>Arthropoda</taxon>
        <taxon>Hexapoda</taxon>
        <taxon>Insecta</taxon>
        <taxon>Pterygota</taxon>
        <taxon>Neoptera</taxon>
        <taxon>Polyneoptera</taxon>
        <taxon>Phasmatodea</taxon>
        <taxon>Timematodea</taxon>
        <taxon>Timematoidea</taxon>
        <taxon>Timematidae</taxon>
        <taxon>Timema</taxon>
    </lineage>
</organism>
<reference evidence="5" key="1">
    <citation type="submission" date="2020-11" db="EMBL/GenBank/DDBJ databases">
        <authorList>
            <person name="Tran Van P."/>
        </authorList>
    </citation>
    <scope>NUCLEOTIDE SEQUENCE</scope>
</reference>
<keyword evidence="1" id="KW-0732">Signal</keyword>
<dbReference type="PANTHER" id="PTHR13544:SF0">
    <property type="entry name" value="THIOREDOXIN REDUCTASE-LIKE SELENOPROTEIN T"/>
    <property type="match status" value="1"/>
</dbReference>
<dbReference type="NCBIfam" id="TIGR02174">
    <property type="entry name" value="CXXU_selWTH"/>
    <property type="match status" value="1"/>
</dbReference>
<evidence type="ECO:0000256" key="3">
    <source>
        <dbReference type="SAM" id="MobiDB-lite"/>
    </source>
</evidence>
<keyword evidence="4" id="KW-0472">Membrane</keyword>
<dbReference type="Gene3D" id="3.40.30.10">
    <property type="entry name" value="Glutaredoxin"/>
    <property type="match status" value="1"/>
</dbReference>
<dbReference type="InterPro" id="IPR019389">
    <property type="entry name" value="Selenoprotein_T"/>
</dbReference>
<dbReference type="Pfam" id="PF10262">
    <property type="entry name" value="Rdx"/>
    <property type="match status" value="1"/>
</dbReference>
<dbReference type="GO" id="GO:0004791">
    <property type="term" value="F:thioredoxin-disulfide reductase (NADPH) activity"/>
    <property type="evidence" value="ECO:0007669"/>
    <property type="project" value="TreeGrafter"/>
</dbReference>
<feature type="compositionally biased region" description="Basic and acidic residues" evidence="3">
    <location>
        <begin position="1"/>
        <end position="17"/>
    </location>
</feature>
<protein>
    <recommendedName>
        <fullName evidence="6">Selenoprotein T</fullName>
    </recommendedName>
</protein>
<evidence type="ECO:0000256" key="2">
    <source>
        <dbReference type="ARBA" id="ARBA00023284"/>
    </source>
</evidence>
<keyword evidence="4" id="KW-1133">Transmembrane helix</keyword>
<name>A0A7R9B825_TIMSH</name>
<dbReference type="SUPFAM" id="SSF52833">
    <property type="entry name" value="Thioredoxin-like"/>
    <property type="match status" value="1"/>
</dbReference>
<feature type="transmembrane region" description="Helical" evidence="4">
    <location>
        <begin position="93"/>
        <end position="114"/>
    </location>
</feature>
<dbReference type="InterPro" id="IPR036249">
    <property type="entry name" value="Thioredoxin-like_sf"/>
</dbReference>
<keyword evidence="2" id="KW-0676">Redox-active center</keyword>